<dbReference type="OrthoDB" id="3789175at2759"/>
<dbReference type="HOGENOM" id="CLU_012184_3_2_1"/>
<comment type="similarity">
    <text evidence="1">Belongs to the peptidase C1 family.</text>
</comment>
<dbReference type="InterPro" id="IPR000668">
    <property type="entry name" value="Peptidase_C1A_C"/>
</dbReference>
<evidence type="ECO:0000256" key="3">
    <source>
        <dbReference type="SAM" id="MobiDB-lite"/>
    </source>
</evidence>
<dbReference type="EnsemblMetazoa" id="CapteT166233">
    <property type="protein sequence ID" value="CapteP166233"/>
    <property type="gene ID" value="CapteG166233"/>
</dbReference>
<dbReference type="PROSITE" id="PS00639">
    <property type="entry name" value="THIOL_PROTEASE_HIS"/>
    <property type="match status" value="1"/>
</dbReference>
<dbReference type="EMBL" id="AMQN01000395">
    <property type="status" value="NOT_ANNOTATED_CDS"/>
    <property type="molecule type" value="Genomic_DNA"/>
</dbReference>
<proteinExistence type="inferred from homology"/>
<dbReference type="InterPro" id="IPR013128">
    <property type="entry name" value="Peptidase_C1A"/>
</dbReference>
<dbReference type="GO" id="GO:0008234">
    <property type="term" value="F:cysteine-type peptidase activity"/>
    <property type="evidence" value="ECO:0007669"/>
    <property type="project" value="InterPro"/>
</dbReference>
<evidence type="ECO:0000313" key="6">
    <source>
        <dbReference type="Proteomes" id="UP000014760"/>
    </source>
</evidence>
<dbReference type="PANTHER" id="PTHR12411">
    <property type="entry name" value="CYSTEINE PROTEASE FAMILY C1-RELATED"/>
    <property type="match status" value="1"/>
</dbReference>
<dbReference type="SUPFAM" id="SSF54001">
    <property type="entry name" value="Cysteine proteinases"/>
    <property type="match status" value="1"/>
</dbReference>
<dbReference type="GO" id="GO:0006508">
    <property type="term" value="P:proteolysis"/>
    <property type="evidence" value="ECO:0007669"/>
    <property type="project" value="InterPro"/>
</dbReference>
<accession>X1ZAL6</accession>
<organism evidence="5 6">
    <name type="scientific">Capitella teleta</name>
    <name type="common">Polychaete worm</name>
    <dbReference type="NCBI Taxonomy" id="283909"/>
    <lineage>
        <taxon>Eukaryota</taxon>
        <taxon>Metazoa</taxon>
        <taxon>Spiralia</taxon>
        <taxon>Lophotrochozoa</taxon>
        <taxon>Annelida</taxon>
        <taxon>Polychaeta</taxon>
        <taxon>Sedentaria</taxon>
        <taxon>Scolecida</taxon>
        <taxon>Capitellidae</taxon>
        <taxon>Capitella</taxon>
    </lineage>
</organism>
<sequence>MIGLSQSVYGKYLYPGYNIPNNYHYQKKYNYPEPGPDITGKYCETRQPQSCCPGRDDKCTVQILDSLCYCDMFCNRTTNPYPNSASDCCPDFWSTCAYPDSTPPPPEPIIGVCKHEGKAFPAGSSIKINCNECVCQKSYGSLYEWQCDDEVCLIRKEVIDHVNSHNPGWQARNYTFLWGMTLKDGIKYRLGTFKPQGMIEEMSSLKVDADEVMPDEFDAREEWPSFIHPVQDQGNCGASYAFSTSTVAADRLSIHSGGELKDMLSAQYLISCTTDHHQKGCEGGHVDRAWWQLRRVGTVSKDCYPYTSGDTNDPGKCLMSKYKLPKKNIECPVGQGITSKLYQASPPYRIAAKEREIMNEIILNGPVQAVMHVKDDFYTYERGVYKHSHAPKPANYPHLGKEAYHSVRIIGWGTDYTGDDPIKYWLAANTWGRHWGEGGFFRIARGSDESHIESFVVGVWGKVDGRHVRRERSRRSHGRQGNQIREDASSGGLES</sequence>
<evidence type="ECO:0000313" key="5">
    <source>
        <dbReference type="EnsemblMetazoa" id="CapteP166233"/>
    </source>
</evidence>
<dbReference type="Proteomes" id="UP000014760">
    <property type="component" value="Unassembled WGS sequence"/>
</dbReference>
<dbReference type="InterPro" id="IPR025660">
    <property type="entry name" value="Pept_his_AS"/>
</dbReference>
<name>X1ZAL6_CAPTE</name>
<reference evidence="5" key="3">
    <citation type="submission" date="2015-06" db="UniProtKB">
        <authorList>
            <consortium name="EnsemblMetazoa"/>
        </authorList>
    </citation>
    <scope>IDENTIFICATION</scope>
</reference>
<dbReference type="PROSITE" id="PS50958">
    <property type="entry name" value="SMB_2"/>
    <property type="match status" value="1"/>
</dbReference>
<dbReference type="Pfam" id="PF00112">
    <property type="entry name" value="Peptidase_C1"/>
    <property type="match status" value="1"/>
</dbReference>
<reference evidence="6" key="2">
    <citation type="journal article" date="2013" name="Nature">
        <title>Insights into bilaterian evolution from three spiralian genomes.</title>
        <authorList>
            <person name="Simakov O."/>
            <person name="Marletaz F."/>
            <person name="Cho S.J."/>
            <person name="Edsinger-Gonzales E."/>
            <person name="Havlak P."/>
            <person name="Hellsten U."/>
            <person name="Kuo D.H."/>
            <person name="Larsson T."/>
            <person name="Lv J."/>
            <person name="Arendt D."/>
            <person name="Savage R."/>
            <person name="Osoegawa K."/>
            <person name="de Jong P."/>
            <person name="Grimwood J."/>
            <person name="Chapman J.A."/>
            <person name="Shapiro H."/>
            <person name="Aerts A."/>
            <person name="Otillar R.P."/>
            <person name="Terry A.Y."/>
            <person name="Boore J.L."/>
            <person name="Grigoriev I.V."/>
            <person name="Lindberg D.R."/>
            <person name="Seaver E.C."/>
            <person name="Weisblat D.A."/>
            <person name="Putnam N.H."/>
            <person name="Rokhsar D.S."/>
        </authorList>
    </citation>
    <scope>NUCLEOTIDE SEQUENCE</scope>
    <source>
        <strain evidence="6">I ESC-2004</strain>
    </source>
</reference>
<evidence type="ECO:0000259" key="4">
    <source>
        <dbReference type="PROSITE" id="PS50958"/>
    </source>
</evidence>
<protein>
    <recommendedName>
        <fullName evidence="4">SMB domain-containing protein</fullName>
    </recommendedName>
</protein>
<dbReference type="InterPro" id="IPR038765">
    <property type="entry name" value="Papain-like_cys_pep_sf"/>
</dbReference>
<dbReference type="SMART" id="SM00645">
    <property type="entry name" value="Pept_C1"/>
    <property type="match status" value="1"/>
</dbReference>
<feature type="domain" description="SMB" evidence="4">
    <location>
        <begin position="47"/>
        <end position="100"/>
    </location>
</feature>
<dbReference type="InterPro" id="IPR001212">
    <property type="entry name" value="Somatomedin_B_dom"/>
</dbReference>
<dbReference type="PROSITE" id="PS00640">
    <property type="entry name" value="THIOL_PROTEASE_ASN"/>
    <property type="match status" value="1"/>
</dbReference>
<dbReference type="OMA" id="AEIYHSG"/>
<dbReference type="CDD" id="cd02620">
    <property type="entry name" value="Peptidase_C1A_CathepsinB"/>
    <property type="match status" value="1"/>
</dbReference>
<feature type="region of interest" description="Disordered" evidence="3">
    <location>
        <begin position="470"/>
        <end position="495"/>
    </location>
</feature>
<dbReference type="InterPro" id="IPR025661">
    <property type="entry name" value="Pept_asp_AS"/>
</dbReference>
<reference evidence="6" key="1">
    <citation type="submission" date="2012-12" db="EMBL/GenBank/DDBJ databases">
        <authorList>
            <person name="Hellsten U."/>
            <person name="Grimwood J."/>
            <person name="Chapman J.A."/>
            <person name="Shapiro H."/>
            <person name="Aerts A."/>
            <person name="Otillar R.P."/>
            <person name="Terry A.Y."/>
            <person name="Boore J.L."/>
            <person name="Simakov O."/>
            <person name="Marletaz F."/>
            <person name="Cho S.-J."/>
            <person name="Edsinger-Gonzales E."/>
            <person name="Havlak P."/>
            <person name="Kuo D.-H."/>
            <person name="Larsson T."/>
            <person name="Lv J."/>
            <person name="Arendt D."/>
            <person name="Savage R."/>
            <person name="Osoegawa K."/>
            <person name="de Jong P."/>
            <person name="Lindberg D.R."/>
            <person name="Seaver E.C."/>
            <person name="Weisblat D.A."/>
            <person name="Putnam N.H."/>
            <person name="Grigoriev I.V."/>
            <person name="Rokhsar D.S."/>
        </authorList>
    </citation>
    <scope>NUCLEOTIDE SEQUENCE</scope>
    <source>
        <strain evidence="6">I ESC-2004</strain>
    </source>
</reference>
<keyword evidence="6" id="KW-1185">Reference proteome</keyword>
<evidence type="ECO:0000256" key="1">
    <source>
        <dbReference type="ARBA" id="ARBA00008455"/>
    </source>
</evidence>
<dbReference type="Gene3D" id="3.90.70.10">
    <property type="entry name" value="Cysteine proteinases"/>
    <property type="match status" value="1"/>
</dbReference>
<dbReference type="AlphaFoldDB" id="X1ZAL6"/>
<keyword evidence="2" id="KW-1015">Disulfide bond</keyword>
<evidence type="ECO:0000256" key="2">
    <source>
        <dbReference type="ARBA" id="ARBA00023157"/>
    </source>
</evidence>